<comment type="caution">
    <text evidence="1">The sequence shown here is derived from an EMBL/GenBank/DDBJ whole genome shotgun (WGS) entry which is preliminary data.</text>
</comment>
<dbReference type="AlphaFoldDB" id="A0A7W5GG41"/>
<protein>
    <submittedName>
        <fullName evidence="1">Uncharacterized protein</fullName>
    </submittedName>
</protein>
<evidence type="ECO:0000313" key="2">
    <source>
        <dbReference type="Proteomes" id="UP000543579"/>
    </source>
</evidence>
<evidence type="ECO:0000313" key="1">
    <source>
        <dbReference type="EMBL" id="MBB3158213.1"/>
    </source>
</evidence>
<reference evidence="1 2" key="1">
    <citation type="submission" date="2020-08" db="EMBL/GenBank/DDBJ databases">
        <title>Genomic Encyclopedia of Type Strains, Phase III (KMG-III): the genomes of soil and plant-associated and newly described type strains.</title>
        <authorList>
            <person name="Whitman W."/>
        </authorList>
    </citation>
    <scope>NUCLEOTIDE SEQUENCE [LARGE SCALE GENOMIC DNA]</scope>
    <source>
        <strain evidence="1 2">CECT 8356</strain>
    </source>
</reference>
<gene>
    <name evidence="1" type="ORF">FHS07_001909</name>
</gene>
<dbReference type="RefSeq" id="WP_183419671.1">
    <property type="nucleotide sequence ID" value="NZ_JACHXY010000002.1"/>
</dbReference>
<organism evidence="1 2">
    <name type="scientific">Microbacterium proteolyticum</name>
    <dbReference type="NCBI Taxonomy" id="1572644"/>
    <lineage>
        <taxon>Bacteria</taxon>
        <taxon>Bacillati</taxon>
        <taxon>Actinomycetota</taxon>
        <taxon>Actinomycetes</taxon>
        <taxon>Micrococcales</taxon>
        <taxon>Microbacteriaceae</taxon>
        <taxon>Microbacterium</taxon>
    </lineage>
</organism>
<accession>A0A7W5GG41</accession>
<dbReference type="EMBL" id="JACHXY010000002">
    <property type="protein sequence ID" value="MBB3158213.1"/>
    <property type="molecule type" value="Genomic_DNA"/>
</dbReference>
<sequence length="299" mass="32281">MTGCILGCAQQGVHFADCMVYDGKHYEFPCDGCASEPTVGGTLVCSRCRGRFRFALREVPDLIGRMRSLIDPTSAIVYEDRARRTGSASPEAPAPASADLIDASDALQKGLWRWSPSGGWPRSDAAEAFDDAEAAAAGILAHLDEWLADEDDVASLSALLLERHPADDDGVRVAWSVQDALDKWGAERREQPAEEALTASRALRPDRVFDESTARPIAEAGDPLLGGEQAAAVAGSLRTLQRWRKDGEIEPERTAYVAGRPTPLYRRSALLAVKDRMAAAKNVRDEGGRYAEAEGEKAA</sequence>
<name>A0A7W5GG41_9MICO</name>
<dbReference type="Proteomes" id="UP000543579">
    <property type="component" value="Unassembled WGS sequence"/>
</dbReference>
<proteinExistence type="predicted"/>